<evidence type="ECO:0000313" key="4">
    <source>
        <dbReference type="EMBL" id="QYZ68189.1"/>
    </source>
</evidence>
<dbReference type="InterPro" id="IPR023750">
    <property type="entry name" value="RbsD-like_sf"/>
</dbReference>
<name>A0A8G1ECA9_9RHOB</name>
<dbReference type="GO" id="GO:0006004">
    <property type="term" value="P:fucose metabolic process"/>
    <property type="evidence" value="ECO:0007669"/>
    <property type="project" value="TreeGrafter"/>
</dbReference>
<evidence type="ECO:0000313" key="5">
    <source>
        <dbReference type="Proteomes" id="UP000826300"/>
    </source>
</evidence>
<dbReference type="AlphaFoldDB" id="A0A8G1ECA9"/>
<keyword evidence="5" id="KW-1185">Reference proteome</keyword>
<gene>
    <name evidence="4" type="ORF">JO391_10295</name>
</gene>
<dbReference type="PANTHER" id="PTHR31690">
    <property type="entry name" value="FUCOSE MUTAROTASE"/>
    <property type="match status" value="1"/>
</dbReference>
<evidence type="ECO:0000256" key="3">
    <source>
        <dbReference type="ARBA" id="ARBA00036324"/>
    </source>
</evidence>
<proteinExistence type="predicted"/>
<dbReference type="GO" id="GO:0036373">
    <property type="term" value="F:L-fucose mutarotase activity"/>
    <property type="evidence" value="ECO:0007669"/>
    <property type="project" value="UniProtKB-EC"/>
</dbReference>
<protein>
    <submittedName>
        <fullName evidence="4">Transporter</fullName>
    </submittedName>
</protein>
<sequence length="145" mass="15659">MLIGVPSILGPELLYALRAMGHGDEIVLVDGNYPAQEHARRLVRADGHALVPLLDAVLRFLPLDTHVPHAVMRASLNNNPAQKAPIHAEIEAVVARRHPGFPVKAMAGDDLYPRIRSAHTVVATSEPQPYANVILRKGVILPDAG</sequence>
<dbReference type="KEGG" id="nsm:JO391_10295"/>
<dbReference type="EMBL" id="CP069370">
    <property type="protein sequence ID" value="QYZ68189.1"/>
    <property type="molecule type" value="Genomic_DNA"/>
</dbReference>
<dbReference type="InterPro" id="IPR050443">
    <property type="entry name" value="RbsD/FucU_mutarotase"/>
</dbReference>
<dbReference type="Gene3D" id="3.40.1650.10">
    <property type="entry name" value="RbsD-like domain"/>
    <property type="match status" value="1"/>
</dbReference>
<dbReference type="SUPFAM" id="SSF102546">
    <property type="entry name" value="RbsD-like"/>
    <property type="match status" value="1"/>
</dbReference>
<dbReference type="Pfam" id="PF05025">
    <property type="entry name" value="RbsD_FucU"/>
    <property type="match status" value="1"/>
</dbReference>
<organism evidence="4 5">
    <name type="scientific">Neotabrizicola shimadae</name>
    <dbReference type="NCBI Taxonomy" id="2807096"/>
    <lineage>
        <taxon>Bacteria</taxon>
        <taxon>Pseudomonadati</taxon>
        <taxon>Pseudomonadota</taxon>
        <taxon>Alphaproteobacteria</taxon>
        <taxon>Rhodobacterales</taxon>
        <taxon>Paracoccaceae</taxon>
        <taxon>Neotabrizicola</taxon>
    </lineage>
</organism>
<dbReference type="GO" id="GO:0062193">
    <property type="term" value="F:D-ribose pyranase activity"/>
    <property type="evidence" value="ECO:0007669"/>
    <property type="project" value="UniProtKB-EC"/>
</dbReference>
<dbReference type="Proteomes" id="UP000826300">
    <property type="component" value="Chromosome"/>
</dbReference>
<evidence type="ECO:0000256" key="2">
    <source>
        <dbReference type="ARBA" id="ARBA00023235"/>
    </source>
</evidence>
<dbReference type="PANTHER" id="PTHR31690:SF4">
    <property type="entry name" value="FUCOSE MUTAROTASE"/>
    <property type="match status" value="1"/>
</dbReference>
<accession>A0A8G1ECA9</accession>
<comment type="catalytic activity">
    <reaction evidence="3">
        <text>alpha-L-fucose = beta-L-fucose</text>
        <dbReference type="Rhea" id="RHEA:25580"/>
        <dbReference type="ChEBI" id="CHEBI:42548"/>
        <dbReference type="ChEBI" id="CHEBI:42589"/>
        <dbReference type="EC" id="5.1.3.29"/>
    </reaction>
</comment>
<dbReference type="InterPro" id="IPR007721">
    <property type="entry name" value="RbsD_FucU"/>
</dbReference>
<keyword evidence="2" id="KW-0413">Isomerase</keyword>
<comment type="catalytic activity">
    <reaction evidence="1">
        <text>beta-D-ribopyranose = beta-D-ribofuranose</text>
        <dbReference type="Rhea" id="RHEA:25432"/>
        <dbReference type="ChEBI" id="CHEBI:27476"/>
        <dbReference type="ChEBI" id="CHEBI:47002"/>
        <dbReference type="EC" id="5.4.99.62"/>
    </reaction>
</comment>
<evidence type="ECO:0000256" key="1">
    <source>
        <dbReference type="ARBA" id="ARBA00000223"/>
    </source>
</evidence>
<dbReference type="RefSeq" id="WP_220660412.1">
    <property type="nucleotide sequence ID" value="NZ_CP069370.1"/>
</dbReference>
<dbReference type="GO" id="GO:0042806">
    <property type="term" value="F:fucose binding"/>
    <property type="evidence" value="ECO:0007669"/>
    <property type="project" value="TreeGrafter"/>
</dbReference>
<reference evidence="4" key="1">
    <citation type="submission" date="2021-02" db="EMBL/GenBank/DDBJ databases">
        <title>Rhodobacter shimadae sp. nov., an aerobic anoxygenic phototrophic bacterium isolated from a hot spring.</title>
        <authorList>
            <person name="Muramatsu S."/>
            <person name="Haruta S."/>
            <person name="Hirose S."/>
            <person name="Hanada S."/>
        </authorList>
    </citation>
    <scope>NUCLEOTIDE SEQUENCE</scope>
    <source>
        <strain evidence="4">N10</strain>
    </source>
</reference>